<dbReference type="OrthoDB" id="29841at2759"/>
<dbReference type="KEGG" id="eiv:EIN_169380"/>
<dbReference type="EMBL" id="KB207112">
    <property type="protein sequence ID" value="ELP84503.1"/>
    <property type="molecule type" value="Genomic_DNA"/>
</dbReference>
<keyword evidence="3" id="KW-1185">Reference proteome</keyword>
<dbReference type="SUPFAM" id="SSF48350">
    <property type="entry name" value="GTPase activation domain, GAP"/>
    <property type="match status" value="1"/>
</dbReference>
<evidence type="ECO:0000256" key="1">
    <source>
        <dbReference type="SAM" id="MobiDB-lite"/>
    </source>
</evidence>
<feature type="compositionally biased region" description="Polar residues" evidence="1">
    <location>
        <begin position="512"/>
        <end position="525"/>
    </location>
</feature>
<proteinExistence type="predicted"/>
<dbReference type="AlphaFoldDB" id="A0A0A1U0U0"/>
<evidence type="ECO:0000313" key="2">
    <source>
        <dbReference type="EMBL" id="ELP84503.1"/>
    </source>
</evidence>
<reference evidence="2 3" key="1">
    <citation type="submission" date="2012-10" db="EMBL/GenBank/DDBJ databases">
        <authorList>
            <person name="Zafar N."/>
            <person name="Inman J."/>
            <person name="Hall N."/>
            <person name="Lorenzi H."/>
            <person name="Caler E."/>
        </authorList>
    </citation>
    <scope>NUCLEOTIDE SEQUENCE [LARGE SCALE GENOMIC DNA]</scope>
    <source>
        <strain evidence="2 3">IP1</strain>
    </source>
</reference>
<dbReference type="VEuPathDB" id="AmoebaDB:EIN_169380"/>
<dbReference type="Proteomes" id="UP000014680">
    <property type="component" value="Unassembled WGS sequence"/>
</dbReference>
<evidence type="ECO:0000313" key="3">
    <source>
        <dbReference type="Proteomes" id="UP000014680"/>
    </source>
</evidence>
<sequence length="525" mass="61810">MFDLDTFNSVLFNDDSGVLYAICSNLIYNIEDKECLRNAKIVTDYYRLHGKLPQLFWWAFRRQIMINDKGELLFSDDGFFTTFFYSFCKTFFNEFYSQVIEFMASQESLFDQIDIDILTTYSSDISDENLKKYNQSLCNLSTIIKKGLDFRNSVNASFPPILISVLKTIFEKVNTLVQDSENIICLRLFNTMVRNGFTRLIKDRDFLDIIFKEKPSLKNYEKKIAFIVNLTPRIFCDKSEDSDYIAKQLTNSLKGADVDNRELYSNLMKLVDVKDDFKTPKDDVITEMIVLMKTNSLPMKKDVPSDVVFKLYQALEFERSNIDDYLVYEKLIGTFQHFVHDYYVSLYKMLARSDNYEDQFYSLRQQVVLANIELREKRLKNENLKTCLRQAALKGKDFSFSTDVVLDPVVPSPRKSQKKKHSLSQSFESFEKKQNDTLDKLKEIHKQRLETFKKKKDQVKSEWKSNWKVCKESIKNEANEIKEKKKRAKDEKREKKERKKLKNKETTEKDTSTVSSNSDEVTFSV</sequence>
<dbReference type="OMA" id="ITEMIVL"/>
<name>A0A0A1U0U0_ENTIV</name>
<protein>
    <submittedName>
        <fullName evidence="2">Uncharacterized protein</fullName>
    </submittedName>
</protein>
<organism evidence="2 3">
    <name type="scientific">Entamoeba invadens IP1</name>
    <dbReference type="NCBI Taxonomy" id="370355"/>
    <lineage>
        <taxon>Eukaryota</taxon>
        <taxon>Amoebozoa</taxon>
        <taxon>Evosea</taxon>
        <taxon>Archamoebae</taxon>
        <taxon>Mastigamoebida</taxon>
        <taxon>Entamoebidae</taxon>
        <taxon>Entamoeba</taxon>
    </lineage>
</organism>
<gene>
    <name evidence="2" type="ORF">EIN_169380</name>
</gene>
<feature type="compositionally biased region" description="Basic and acidic residues" evidence="1">
    <location>
        <begin position="478"/>
        <end position="494"/>
    </location>
</feature>
<dbReference type="InterPro" id="IPR008936">
    <property type="entry name" value="Rho_GTPase_activation_prot"/>
</dbReference>
<accession>A0A0A1U0U0</accession>
<feature type="region of interest" description="Disordered" evidence="1">
    <location>
        <begin position="478"/>
        <end position="525"/>
    </location>
</feature>
<dbReference type="GeneID" id="14883471"/>
<dbReference type="RefSeq" id="XP_004183849.1">
    <property type="nucleotide sequence ID" value="XM_004183801.1"/>
</dbReference>